<organism evidence="1">
    <name type="scientific">Cacopsylla melanoneura</name>
    <dbReference type="NCBI Taxonomy" id="428564"/>
    <lineage>
        <taxon>Eukaryota</taxon>
        <taxon>Metazoa</taxon>
        <taxon>Ecdysozoa</taxon>
        <taxon>Arthropoda</taxon>
        <taxon>Hexapoda</taxon>
        <taxon>Insecta</taxon>
        <taxon>Pterygota</taxon>
        <taxon>Neoptera</taxon>
        <taxon>Paraneoptera</taxon>
        <taxon>Hemiptera</taxon>
        <taxon>Sternorrhyncha</taxon>
        <taxon>Psylloidea</taxon>
        <taxon>Psyllidae</taxon>
        <taxon>Psyllinae</taxon>
        <taxon>Cacopsylla</taxon>
    </lineage>
</organism>
<sequence length="106" mass="12312">MAQYTGSKSTCVINFYKRKEGLLVTLRGKKKSSTQKLHMTQLPILCIPTLRVLIVLTPNYRVDHKLALRDYLKNRLELPTSEIRAQHLNKHATEGTYLPYIFTPQR</sequence>
<proteinExistence type="predicted"/>
<accession>A0A8D8M3U3</accession>
<protein>
    <submittedName>
        <fullName evidence="1">Uncharacterized protein</fullName>
    </submittedName>
</protein>
<name>A0A8D8M3U3_9HEMI</name>
<reference evidence="1" key="1">
    <citation type="submission" date="2021-05" db="EMBL/GenBank/DDBJ databases">
        <authorList>
            <person name="Alioto T."/>
            <person name="Alioto T."/>
            <person name="Gomez Garrido J."/>
        </authorList>
    </citation>
    <scope>NUCLEOTIDE SEQUENCE</scope>
</reference>
<dbReference type="AlphaFoldDB" id="A0A8D8M3U3"/>
<evidence type="ECO:0000313" key="1">
    <source>
        <dbReference type="EMBL" id="CAG6621725.1"/>
    </source>
</evidence>
<dbReference type="EMBL" id="HBUF01050897">
    <property type="protein sequence ID" value="CAG6621725.1"/>
    <property type="molecule type" value="Transcribed_RNA"/>
</dbReference>